<dbReference type="AlphaFoldDB" id="A0A1E7F8V5"/>
<evidence type="ECO:0000313" key="3">
    <source>
        <dbReference type="Proteomes" id="UP000095751"/>
    </source>
</evidence>
<protein>
    <submittedName>
        <fullName evidence="2">Uncharacterized protein</fullName>
    </submittedName>
</protein>
<accession>A0A1E7F8V5</accession>
<dbReference type="Proteomes" id="UP000095751">
    <property type="component" value="Unassembled WGS sequence"/>
</dbReference>
<feature type="compositionally biased region" description="Basic and acidic residues" evidence="1">
    <location>
        <begin position="679"/>
        <end position="716"/>
    </location>
</feature>
<feature type="compositionally biased region" description="Polar residues" evidence="1">
    <location>
        <begin position="776"/>
        <end position="787"/>
    </location>
</feature>
<feature type="region of interest" description="Disordered" evidence="1">
    <location>
        <begin position="735"/>
        <end position="800"/>
    </location>
</feature>
<proteinExistence type="predicted"/>
<evidence type="ECO:0000313" key="2">
    <source>
        <dbReference type="EMBL" id="OEU14608.1"/>
    </source>
</evidence>
<dbReference type="KEGG" id="fcy:FRACYDRAFT_241159"/>
<feature type="region of interest" description="Disordered" evidence="1">
    <location>
        <begin position="1"/>
        <end position="40"/>
    </location>
</feature>
<feature type="region of interest" description="Disordered" evidence="1">
    <location>
        <begin position="57"/>
        <end position="76"/>
    </location>
</feature>
<keyword evidence="3" id="KW-1185">Reference proteome</keyword>
<feature type="compositionally biased region" description="Polar residues" evidence="1">
    <location>
        <begin position="21"/>
        <end position="36"/>
    </location>
</feature>
<feature type="compositionally biased region" description="Low complexity" evidence="1">
    <location>
        <begin position="170"/>
        <end position="179"/>
    </location>
</feature>
<reference evidence="2 3" key="1">
    <citation type="submission" date="2016-09" db="EMBL/GenBank/DDBJ databases">
        <title>Extensive genetic diversity and differential bi-allelic expression allows diatom success in the polar Southern Ocean.</title>
        <authorList>
            <consortium name="DOE Joint Genome Institute"/>
            <person name="Mock T."/>
            <person name="Otillar R.P."/>
            <person name="Strauss J."/>
            <person name="Dupont C."/>
            <person name="Frickenhaus S."/>
            <person name="Maumus F."/>
            <person name="Mcmullan M."/>
            <person name="Sanges R."/>
            <person name="Schmutz J."/>
            <person name="Toseland A."/>
            <person name="Valas R."/>
            <person name="Veluchamy A."/>
            <person name="Ward B.J."/>
            <person name="Allen A."/>
            <person name="Barry K."/>
            <person name="Falciatore A."/>
            <person name="Ferrante M."/>
            <person name="Fortunato A.E."/>
            <person name="Gloeckner G."/>
            <person name="Gruber A."/>
            <person name="Hipkin R."/>
            <person name="Janech M."/>
            <person name="Kroth P."/>
            <person name="Leese F."/>
            <person name="Lindquist E."/>
            <person name="Lyon B.R."/>
            <person name="Martin J."/>
            <person name="Mayer C."/>
            <person name="Parker M."/>
            <person name="Quesneville H."/>
            <person name="Raymond J."/>
            <person name="Uhlig C."/>
            <person name="Valentin K.U."/>
            <person name="Worden A.Z."/>
            <person name="Armbrust E.V."/>
            <person name="Bowler C."/>
            <person name="Green B."/>
            <person name="Moulton V."/>
            <person name="Van Oosterhout C."/>
            <person name="Grigoriev I."/>
        </authorList>
    </citation>
    <scope>NUCLEOTIDE SEQUENCE [LARGE SCALE GENOMIC DNA]</scope>
    <source>
        <strain evidence="2 3">CCMP1102</strain>
    </source>
</reference>
<feature type="compositionally biased region" description="Low complexity" evidence="1">
    <location>
        <begin position="656"/>
        <end position="665"/>
    </location>
</feature>
<feature type="compositionally biased region" description="Polar residues" evidence="1">
    <location>
        <begin position="629"/>
        <end position="639"/>
    </location>
</feature>
<feature type="compositionally biased region" description="Basic and acidic residues" evidence="1">
    <location>
        <begin position="103"/>
        <end position="116"/>
    </location>
</feature>
<feature type="compositionally biased region" description="Polar residues" evidence="1">
    <location>
        <begin position="1"/>
        <end position="12"/>
    </location>
</feature>
<feature type="region of interest" description="Disordered" evidence="1">
    <location>
        <begin position="98"/>
        <end position="197"/>
    </location>
</feature>
<feature type="region of interest" description="Disordered" evidence="1">
    <location>
        <begin position="629"/>
        <end position="665"/>
    </location>
</feature>
<feature type="compositionally biased region" description="Gly residues" evidence="1">
    <location>
        <begin position="147"/>
        <end position="162"/>
    </location>
</feature>
<evidence type="ECO:0000256" key="1">
    <source>
        <dbReference type="SAM" id="MobiDB-lite"/>
    </source>
</evidence>
<feature type="region of interest" description="Disordered" evidence="1">
    <location>
        <begin position="677"/>
        <end position="716"/>
    </location>
</feature>
<organism evidence="2 3">
    <name type="scientific">Fragilariopsis cylindrus CCMP1102</name>
    <dbReference type="NCBI Taxonomy" id="635003"/>
    <lineage>
        <taxon>Eukaryota</taxon>
        <taxon>Sar</taxon>
        <taxon>Stramenopiles</taxon>
        <taxon>Ochrophyta</taxon>
        <taxon>Bacillariophyta</taxon>
        <taxon>Bacillariophyceae</taxon>
        <taxon>Bacillariophycidae</taxon>
        <taxon>Bacillariales</taxon>
        <taxon>Bacillariaceae</taxon>
        <taxon>Fragilariopsis</taxon>
    </lineage>
</organism>
<name>A0A1E7F8V5_9STRA</name>
<sequence length="800" mass="89274">MVFHRPTTSSTHFPRDRDNPCDTNSIGSTFSTNPGQNRPKINEIKQFHDDPDRWHVVPSGGAKAHSTQHYQPHPCRYDEYGRYSSTRTTMDITNIEIETTAESFRRETDSEIEHTDTTGTVNNQTNATDTTQGNDNVDKSIVENNANGGGNDAGKGTGGNAGGEKDAEQGGNNNNNNDGSGNGNGYEEQASQPSPASDVKVLQKFVIDFNIATTPASTIGLIHKQFIKEVLLVAPSTTFIASNQRTIPTPEPITSIEQFPQTHFIHQKFFHRVDVRTKVSFTHDVYSSVTAMEIKRRAMPFLQEHNLGMWSEEISNNTKIRVCWILNAHSKVAYRPLMTDKLCKGIDQQKANYGDENNRLLNQLPEKMHHIEVQTRTVTYQGHQTVACCVMAYKPAAPVIRELVAMLDHDYLGNGTSIVSEAAARELDPGKYIEIINSNTAFHQNTRTISVKYVHDLFWEIKYRPCPQANYTTVREWILTGSGVVSIEPTKDTEKEGRYIILCKAEGFPVFRRLLQVMFQTLAKTIEEDANLREKALGKFQQYPTIIGPHKIGRYAEKNALGLLSRIDVPTIPKPAIRPPSYKIEFDFGSADGFPDITTGVGTKTKRSSVKKTAKQQSWATIAAPTVATTQAGTASVASEPSEAGRSYRSARTGITTSDQQTTQSDAMSVLTEFISQARQEDAERRKEEREERRIDRADRKAEAEARRRNEDRRDESNRLMFQTMMATIMANNSNATSTPVDATTVRPPSTPNHKDNANLIAESNTKRSRQKVTNDDTISSTTATQEETNRMDVDNTTGN</sequence>
<dbReference type="EMBL" id="KV784360">
    <property type="protein sequence ID" value="OEU14608.1"/>
    <property type="molecule type" value="Genomic_DNA"/>
</dbReference>
<gene>
    <name evidence="2" type="ORF">FRACYDRAFT_241159</name>
</gene>
<feature type="compositionally biased region" description="Polar residues" evidence="1">
    <location>
        <begin position="117"/>
        <end position="135"/>
    </location>
</feature>
<dbReference type="InParanoid" id="A0A1E7F8V5"/>